<accession>A0A562PK76</accession>
<dbReference type="GO" id="GO:0005576">
    <property type="term" value="C:extracellular region"/>
    <property type="evidence" value="ECO:0007669"/>
    <property type="project" value="UniProtKB-SubCell"/>
</dbReference>
<evidence type="ECO:0000256" key="1">
    <source>
        <dbReference type="ARBA" id="ARBA00009764"/>
    </source>
</evidence>
<feature type="domain" description="Flagellar hook-associated protein 2 C-terminal" evidence="7">
    <location>
        <begin position="244"/>
        <end position="448"/>
    </location>
</feature>
<dbReference type="GO" id="GO:0009421">
    <property type="term" value="C:bacterial-type flagellum filament cap"/>
    <property type="evidence" value="ECO:0007669"/>
    <property type="project" value="InterPro"/>
</dbReference>
<comment type="function">
    <text evidence="5">Required for morphogenesis and for the elongation of the flagellar filament by facilitating polymerization of the flagellin monomers at the tip of growing filament. Forms a capping structure, which prevents flagellin subunits (transported through the central channel of the flagellum) from leaking out without polymerization at the distal end.</text>
</comment>
<dbReference type="GO" id="GO:0009424">
    <property type="term" value="C:bacterial-type flagellum hook"/>
    <property type="evidence" value="ECO:0007669"/>
    <property type="project" value="UniProtKB-UniRule"/>
</dbReference>
<evidence type="ECO:0000256" key="3">
    <source>
        <dbReference type="ARBA" id="ARBA00023054"/>
    </source>
</evidence>
<evidence type="ECO:0000256" key="4">
    <source>
        <dbReference type="ARBA" id="ARBA00023143"/>
    </source>
</evidence>
<evidence type="ECO:0000259" key="7">
    <source>
        <dbReference type="Pfam" id="PF07195"/>
    </source>
</evidence>
<evidence type="ECO:0000313" key="11">
    <source>
        <dbReference type="Proteomes" id="UP000437862"/>
    </source>
</evidence>
<evidence type="ECO:0000313" key="9">
    <source>
        <dbReference type="EMBL" id="TWI44788.1"/>
    </source>
</evidence>
<dbReference type="InterPro" id="IPR003481">
    <property type="entry name" value="FliD_N"/>
</dbReference>
<dbReference type="GO" id="GO:0071973">
    <property type="term" value="P:bacterial-type flagellum-dependent cell motility"/>
    <property type="evidence" value="ECO:0007669"/>
    <property type="project" value="TreeGrafter"/>
</dbReference>
<dbReference type="EMBL" id="CP046904">
    <property type="protein sequence ID" value="QGZ42251.1"/>
    <property type="molecule type" value="Genomic_DNA"/>
</dbReference>
<proteinExistence type="inferred from homology"/>
<keyword evidence="4 5" id="KW-0975">Bacterial flagellum</keyword>
<dbReference type="AlphaFoldDB" id="A0A562PK76"/>
<keyword evidence="5" id="KW-0964">Secreted</keyword>
<reference evidence="9" key="2">
    <citation type="submission" date="2019-07" db="EMBL/GenBank/DDBJ databases">
        <authorList>
            <person name="Whitman W."/>
            <person name="Huntemann M."/>
            <person name="Clum A."/>
            <person name="Pillay M."/>
            <person name="Palaniappan K."/>
            <person name="Varghese N."/>
            <person name="Mikhailova N."/>
            <person name="Stamatis D."/>
            <person name="Reddy T."/>
            <person name="Daum C."/>
            <person name="Shapiro N."/>
            <person name="Ivanova N."/>
            <person name="Kyrpides N."/>
            <person name="Woyke T."/>
        </authorList>
    </citation>
    <scope>NUCLEOTIDE SEQUENCE</scope>
    <source>
        <strain evidence="9">CGMCC 1.10685</strain>
    </source>
</reference>
<keyword evidence="9" id="KW-0966">Cell projection</keyword>
<dbReference type="PANTHER" id="PTHR30288">
    <property type="entry name" value="FLAGELLAR CAP/ASSEMBLY PROTEIN FLID"/>
    <property type="match status" value="1"/>
</dbReference>
<keyword evidence="9" id="KW-0282">Flagellum</keyword>
<evidence type="ECO:0000313" key="8">
    <source>
        <dbReference type="EMBL" id="QGZ42251.1"/>
    </source>
</evidence>
<evidence type="ECO:0000259" key="6">
    <source>
        <dbReference type="Pfam" id="PF02465"/>
    </source>
</evidence>
<dbReference type="OrthoDB" id="8771769at2"/>
<evidence type="ECO:0000256" key="2">
    <source>
        <dbReference type="ARBA" id="ARBA00011255"/>
    </source>
</evidence>
<evidence type="ECO:0000313" key="10">
    <source>
        <dbReference type="Proteomes" id="UP000315112"/>
    </source>
</evidence>
<keyword evidence="3" id="KW-0175">Coiled coil</keyword>
<comment type="subcellular location">
    <subcellularLocation>
        <location evidence="5">Secreted</location>
    </subcellularLocation>
    <subcellularLocation>
        <location evidence="5">Bacterial flagellum</location>
    </subcellularLocation>
</comment>
<gene>
    <name evidence="8" type="primary">fliD</name>
    <name evidence="8" type="ORF">GO485_26550</name>
    <name evidence="9" type="ORF">IP92_03958</name>
</gene>
<reference evidence="9 10" key="1">
    <citation type="journal article" date="2015" name="Stand. Genomic Sci.">
        <title>Genomic Encyclopedia of Bacterial and Archaeal Type Strains, Phase III: the genomes of soil and plant-associated and newly described type strains.</title>
        <authorList>
            <person name="Whitman W.B."/>
            <person name="Woyke T."/>
            <person name="Klenk H.P."/>
            <person name="Zhou Y."/>
            <person name="Lilburn T.G."/>
            <person name="Beck B.J."/>
            <person name="De Vos P."/>
            <person name="Vandamme P."/>
            <person name="Eisen J.A."/>
            <person name="Garrity G."/>
            <person name="Hugenholtz P."/>
            <person name="Kyrpides N.C."/>
        </authorList>
    </citation>
    <scope>NUCLEOTIDE SEQUENCE [LARGE SCALE GENOMIC DNA]</scope>
    <source>
        <strain evidence="9 10">CGMCC 1.10685</strain>
    </source>
</reference>
<organism evidence="9 10">
    <name type="scientific">Pseudoduganella flava</name>
    <dbReference type="NCBI Taxonomy" id="871742"/>
    <lineage>
        <taxon>Bacteria</taxon>
        <taxon>Pseudomonadati</taxon>
        <taxon>Pseudomonadota</taxon>
        <taxon>Betaproteobacteria</taxon>
        <taxon>Burkholderiales</taxon>
        <taxon>Oxalobacteraceae</taxon>
        <taxon>Telluria group</taxon>
        <taxon>Pseudoduganella</taxon>
    </lineage>
</organism>
<dbReference type="Proteomes" id="UP000437862">
    <property type="component" value="Chromosome"/>
</dbReference>
<keyword evidence="11" id="KW-1185">Reference proteome</keyword>
<dbReference type="Proteomes" id="UP000315112">
    <property type="component" value="Unassembled WGS sequence"/>
</dbReference>
<keyword evidence="9" id="KW-0969">Cilium</keyword>
<dbReference type="GO" id="GO:0007155">
    <property type="term" value="P:cell adhesion"/>
    <property type="evidence" value="ECO:0007669"/>
    <property type="project" value="InterPro"/>
</dbReference>
<evidence type="ECO:0000256" key="5">
    <source>
        <dbReference type="RuleBase" id="RU362066"/>
    </source>
</evidence>
<protein>
    <recommendedName>
        <fullName evidence="5">Flagellar hook-associated protein 2</fullName>
        <shortName evidence="5">HAP2</shortName>
    </recommendedName>
    <alternativeName>
        <fullName evidence="5">Flagellar cap protein</fullName>
    </alternativeName>
</protein>
<dbReference type="InterPro" id="IPR010809">
    <property type="entry name" value="FliD_C"/>
</dbReference>
<dbReference type="EMBL" id="VLKW01000008">
    <property type="protein sequence ID" value="TWI44788.1"/>
    <property type="molecule type" value="Genomic_DNA"/>
</dbReference>
<name>A0A562PK76_9BURK</name>
<dbReference type="InterPro" id="IPR040026">
    <property type="entry name" value="FliD"/>
</dbReference>
<sequence>MDTNATNILTSLYGNASSTALTASSTGLSPTVAARVQQALAGQKGNIDKLNADLTRDQTRLSGLGQLQSALDAFEMLAESLSGAGMSTSATSSTTGVLTAATSASAKAGTYKLDVTQLAQGQILNSATQLTADAPLGSGTAATVKIQWGAVGDKGFDPDPKRTATINIDSSNNSLDGIAAELKKAGVDASVVKSNNGYALQIRGKDGATENLSISVTGDAALKAAIGFDPEKPTAGGMKQAQAAQDAILTVDGTRITSASNKVENAVPGTTLTLTGKGATTLTVAHDTSQISKNVAAFVQGYNDLSAKLAALQDGPLKNDQALKQVSTQLEGLMRIGSTGSSAETLANAGLTRDRTGKLVLDQTKLDAAIKADPEGIAKLFTNEGRGMADRLEKKVEALTGQSGLVTRAQAQVTRSLDTLTDRREQLAKSLTVQAQALAQLYTMQEQMGGTGTLLDLLG</sequence>
<comment type="subunit">
    <text evidence="2 5">Homopentamer.</text>
</comment>
<dbReference type="PANTHER" id="PTHR30288:SF0">
    <property type="entry name" value="FLAGELLAR HOOK-ASSOCIATED PROTEIN 2"/>
    <property type="match status" value="1"/>
</dbReference>
<comment type="similarity">
    <text evidence="1 5">Belongs to the FliD family.</text>
</comment>
<reference evidence="8 11" key="3">
    <citation type="submission" date="2019-12" db="EMBL/GenBank/DDBJ databases">
        <title>Draft Genome Sequences of Six Type Strains of the Genus Massilia.</title>
        <authorList>
            <person name="Miess H."/>
            <person name="Frediansyah A."/>
            <person name="Goeker M."/>
            <person name="Gross H."/>
        </authorList>
    </citation>
    <scope>NUCLEOTIDE SEQUENCE [LARGE SCALE GENOMIC DNA]</scope>
    <source>
        <strain evidence="8 11">DSM 26639</strain>
    </source>
</reference>
<feature type="domain" description="Flagellar hook-associated protein 2 N-terminal" evidence="6">
    <location>
        <begin position="36"/>
        <end position="122"/>
    </location>
</feature>
<dbReference type="Pfam" id="PF07195">
    <property type="entry name" value="FliD_C"/>
    <property type="match status" value="1"/>
</dbReference>
<dbReference type="Pfam" id="PF02465">
    <property type="entry name" value="FliD_N"/>
    <property type="match status" value="1"/>
</dbReference>
<dbReference type="RefSeq" id="WP_145878256.1">
    <property type="nucleotide sequence ID" value="NZ_CP046904.1"/>
</dbReference>